<organism evidence="3 4">
    <name type="scientific">Thalassiosira oceanica</name>
    <name type="common">Marine diatom</name>
    <dbReference type="NCBI Taxonomy" id="159749"/>
    <lineage>
        <taxon>Eukaryota</taxon>
        <taxon>Sar</taxon>
        <taxon>Stramenopiles</taxon>
        <taxon>Ochrophyta</taxon>
        <taxon>Bacillariophyta</taxon>
        <taxon>Coscinodiscophyceae</taxon>
        <taxon>Thalassiosirophycidae</taxon>
        <taxon>Thalassiosirales</taxon>
        <taxon>Thalassiosiraceae</taxon>
        <taxon>Thalassiosira</taxon>
    </lineage>
</organism>
<dbReference type="Gene3D" id="3.40.50.300">
    <property type="entry name" value="P-loop containing nucleotide triphosphate hydrolases"/>
    <property type="match status" value="1"/>
</dbReference>
<feature type="domain" description="Orc1-like AAA ATPase" evidence="2">
    <location>
        <begin position="390"/>
        <end position="575"/>
    </location>
</feature>
<dbReference type="Proteomes" id="UP000266841">
    <property type="component" value="Unassembled WGS sequence"/>
</dbReference>
<dbReference type="EMBL" id="AGNL01040628">
    <property type="protein sequence ID" value="EJK51992.1"/>
    <property type="molecule type" value="Genomic_DNA"/>
</dbReference>
<evidence type="ECO:0000313" key="4">
    <source>
        <dbReference type="Proteomes" id="UP000266841"/>
    </source>
</evidence>
<dbReference type="InterPro" id="IPR027417">
    <property type="entry name" value="P-loop_NTPase"/>
</dbReference>
<dbReference type="InterPro" id="IPR053159">
    <property type="entry name" value="Hybrid_Histidine_Kinase"/>
</dbReference>
<keyword evidence="4" id="KW-1185">Reference proteome</keyword>
<accession>K0RZB4</accession>
<evidence type="ECO:0000256" key="1">
    <source>
        <dbReference type="SAM" id="MobiDB-lite"/>
    </source>
</evidence>
<feature type="compositionally biased region" description="Polar residues" evidence="1">
    <location>
        <begin position="56"/>
        <end position="75"/>
    </location>
</feature>
<name>K0RZB4_THAOC</name>
<evidence type="ECO:0000259" key="2">
    <source>
        <dbReference type="Pfam" id="PF13191"/>
    </source>
</evidence>
<dbReference type="Pfam" id="PF13191">
    <property type="entry name" value="AAA_16"/>
    <property type="match status" value="1"/>
</dbReference>
<dbReference type="eggNOG" id="ENOG502RVPS">
    <property type="taxonomic scope" value="Eukaryota"/>
</dbReference>
<gene>
    <name evidence="3" type="ORF">THAOC_28783</name>
</gene>
<sequence length="1391" mass="154716">MGDGYDEKTECSIPLQRRRLSDFSVLGSILDGELAQETENDFCGKEMGVDLILGTRGTQDPQSKSSATPGIQESPQPDAFLCGPSLGLEVEGSAAAPMDSHHHCSDVEPLQSQEKLHTQFNQSTVKGSYAVDREAHSELLDDLQNSPDLAYSPETWKVNSMPCPSPDYVETNLRQWIDENVPQGLYSRSDLNDYIMTALPIAINLTETLAGEVMPEIELGSCSALSVKWSADRFVGVTSKKSLQLCDKLGRLASLGKIMYELFSGRTPPPRSYEIQAGSLGGLDVGVDKILTLVRDDNPRSKKRSMEQFESGCVDQYHRELILNLKDVGLPVSLIDMVKNLIDCSRRDFRADESYASLDDALVDLKLVRDNPDCFLCGVGNSPTFSISSKLYGRRQVVEKIVKLYGSDDCDGLVVHGRAGVGKSSLLLQVFTHISKRDGSYFLRAKFEQAGVNPLAVIASMFDALCDAFVRDSQPHIRHNVAAELESALGPAGISALLSVTPSVLRIVSSPALGPYDQFMNRAASLSYSFQKLLEIISSHFVPIIVLLDDLQFADISTRMIIMSLLTDTENTPFFVCCYRDDDVKPGDDLSEWLECLHSRDIKTVQVENLSLEGVNMLISESLKAFPRITLPLSVQLHAKTRGNPFFLRRFIDSLVSRGLIFLSLNPPRWAWDLEKISNVEMPVSVVELLVAEMQTLSPELKEGLRVVACLGSSVDKRTMEIILDRLDIDLVAALGELVTRGFLVTDDVSGVRFSHDKVQQSAYESMTYDEQKNLHARLGLILCGQDLLHDDEYGYLLFVAATQVNLGGLDMSLHQSKRVYIGALNLRAGKRAIELSAFDTALGFFQSGTMWVSNCWSADYDLTLALHTSATEIACLLNDLVKVVKFSSEVVANAISYEEKLPCLSYLIKCQAYCGKVSDAKRIAFTVLERLGEAPPREIGEPSLNVDMNSTVKMLQNTPDHFILKMKASPSSQQNILLLEIYYALMQILLELGNPKKMPDVALKMLETTMRHGYCAISPLAFAVFSTTLAQLGHNSLAYRISILAKKLVNRPLSQRYASGVAMTTAVRVDWIVEPIQIVAENLLNGHTSGLQVGDLTNAGHSDRLHKAYVYLAGKDLGDCRNLFLQYIQSSANENVVFNAVHMMCYYRMTVTLIEGLHYVDNFPSWDQLSDHPDRLDNDFSLAFQAHNYMKCFLFKISDKEFEGEGLLCKLRRESSILRPLSMIGVTRVQQLHHMRSQGIEVLEFIKMYSEANPATFKNKYLLLEASRMELMGSKEAGLFYQKSIEAARANKLLHEEALASEMAGQYLFSNGVLDGSYDLLKRAADKYKSWGAIAVAKRVENEIQQLFGAHYVMQDSYGGMMMNSVSTGHGRAIPRKREMGHDFEFSLQP</sequence>
<dbReference type="PANTHER" id="PTHR43642:SF1">
    <property type="entry name" value="HYBRID SIGNAL TRANSDUCTION HISTIDINE KINASE G"/>
    <property type="match status" value="1"/>
</dbReference>
<dbReference type="OMA" id="IDESSWI"/>
<dbReference type="InterPro" id="IPR041664">
    <property type="entry name" value="AAA_16"/>
</dbReference>
<proteinExistence type="predicted"/>
<dbReference type="PANTHER" id="PTHR43642">
    <property type="entry name" value="HYBRID SIGNAL TRANSDUCTION HISTIDINE KINASE G"/>
    <property type="match status" value="1"/>
</dbReference>
<dbReference type="OrthoDB" id="60033at2759"/>
<comment type="caution">
    <text evidence="3">The sequence shown here is derived from an EMBL/GenBank/DDBJ whole genome shotgun (WGS) entry which is preliminary data.</text>
</comment>
<dbReference type="SUPFAM" id="SSF52540">
    <property type="entry name" value="P-loop containing nucleoside triphosphate hydrolases"/>
    <property type="match status" value="1"/>
</dbReference>
<reference evidence="3 4" key="1">
    <citation type="journal article" date="2012" name="Genome Biol.">
        <title>Genome and low-iron response of an oceanic diatom adapted to chronic iron limitation.</title>
        <authorList>
            <person name="Lommer M."/>
            <person name="Specht M."/>
            <person name="Roy A.S."/>
            <person name="Kraemer L."/>
            <person name="Andreson R."/>
            <person name="Gutowska M.A."/>
            <person name="Wolf J."/>
            <person name="Bergner S.V."/>
            <person name="Schilhabel M.B."/>
            <person name="Klostermeier U.C."/>
            <person name="Beiko R.G."/>
            <person name="Rosenstiel P."/>
            <person name="Hippler M."/>
            <person name="Laroche J."/>
        </authorList>
    </citation>
    <scope>NUCLEOTIDE SEQUENCE [LARGE SCALE GENOMIC DNA]</scope>
    <source>
        <strain evidence="3 4">CCMP1005</strain>
    </source>
</reference>
<feature type="region of interest" description="Disordered" evidence="1">
    <location>
        <begin position="55"/>
        <end position="76"/>
    </location>
</feature>
<evidence type="ECO:0000313" key="3">
    <source>
        <dbReference type="EMBL" id="EJK51992.1"/>
    </source>
</evidence>
<protein>
    <recommendedName>
        <fullName evidence="2">Orc1-like AAA ATPase domain-containing protein</fullName>
    </recommendedName>
</protein>